<feature type="domain" description="DUF1731" evidence="3">
    <location>
        <begin position="251"/>
        <end position="298"/>
    </location>
</feature>
<protein>
    <submittedName>
        <fullName evidence="4">TIGR01777 family oxidoreductase</fullName>
    </submittedName>
</protein>
<proteinExistence type="inferred from homology"/>
<gene>
    <name evidence="4" type="ORF">GCM10009808_12420</name>
</gene>
<evidence type="ECO:0000313" key="4">
    <source>
        <dbReference type="EMBL" id="GAA1696568.1"/>
    </source>
</evidence>
<dbReference type="Pfam" id="PF08338">
    <property type="entry name" value="DUF1731"/>
    <property type="match status" value="1"/>
</dbReference>
<dbReference type="Proteomes" id="UP001501690">
    <property type="component" value="Unassembled WGS sequence"/>
</dbReference>
<reference evidence="5" key="1">
    <citation type="journal article" date="2019" name="Int. J. Syst. Evol. Microbiol.">
        <title>The Global Catalogue of Microorganisms (GCM) 10K type strain sequencing project: providing services to taxonomists for standard genome sequencing and annotation.</title>
        <authorList>
            <consortium name="The Broad Institute Genomics Platform"/>
            <consortium name="The Broad Institute Genome Sequencing Center for Infectious Disease"/>
            <person name="Wu L."/>
            <person name="Ma J."/>
        </authorList>
    </citation>
    <scope>NUCLEOTIDE SEQUENCE [LARGE SCALE GENOMIC DNA]</scope>
    <source>
        <strain evidence="5">JCM 15577</strain>
    </source>
</reference>
<dbReference type="NCBIfam" id="TIGR01777">
    <property type="entry name" value="yfcH"/>
    <property type="match status" value="1"/>
</dbReference>
<dbReference type="PANTHER" id="PTHR11092:SF0">
    <property type="entry name" value="EPIMERASE FAMILY PROTEIN SDR39U1"/>
    <property type="match status" value="1"/>
</dbReference>
<evidence type="ECO:0000259" key="2">
    <source>
        <dbReference type="Pfam" id="PF01370"/>
    </source>
</evidence>
<dbReference type="Gene3D" id="3.40.50.720">
    <property type="entry name" value="NAD(P)-binding Rossmann-like Domain"/>
    <property type="match status" value="1"/>
</dbReference>
<name>A0ABP4TZL1_9MICO</name>
<dbReference type="InterPro" id="IPR036291">
    <property type="entry name" value="NAD(P)-bd_dom_sf"/>
</dbReference>
<evidence type="ECO:0000313" key="5">
    <source>
        <dbReference type="Proteomes" id="UP001501690"/>
    </source>
</evidence>
<dbReference type="InterPro" id="IPR010099">
    <property type="entry name" value="SDR39U1"/>
</dbReference>
<comment type="caution">
    <text evidence="4">The sequence shown here is derived from an EMBL/GenBank/DDBJ whole genome shotgun (WGS) entry which is preliminary data.</text>
</comment>
<feature type="domain" description="NAD-dependent epimerase/dehydratase" evidence="2">
    <location>
        <begin position="9"/>
        <end position="216"/>
    </location>
</feature>
<evidence type="ECO:0000259" key="3">
    <source>
        <dbReference type="Pfam" id="PF08338"/>
    </source>
</evidence>
<dbReference type="EMBL" id="BAAAPL010000001">
    <property type="protein sequence ID" value="GAA1696568.1"/>
    <property type="molecule type" value="Genomic_DNA"/>
</dbReference>
<dbReference type="InterPro" id="IPR013549">
    <property type="entry name" value="DUF1731"/>
</dbReference>
<dbReference type="SUPFAM" id="SSF51735">
    <property type="entry name" value="NAD(P)-binding Rossmann-fold domains"/>
    <property type="match status" value="1"/>
</dbReference>
<organism evidence="4 5">
    <name type="scientific">Microbacterium sediminicola</name>
    <dbReference type="NCBI Taxonomy" id="415210"/>
    <lineage>
        <taxon>Bacteria</taxon>
        <taxon>Bacillati</taxon>
        <taxon>Actinomycetota</taxon>
        <taxon>Actinomycetes</taxon>
        <taxon>Micrococcales</taxon>
        <taxon>Microbacteriaceae</taxon>
        <taxon>Microbacterium</taxon>
    </lineage>
</organism>
<accession>A0ABP4TZL1</accession>
<dbReference type="InterPro" id="IPR001509">
    <property type="entry name" value="Epimerase_deHydtase"/>
</dbReference>
<evidence type="ECO:0000256" key="1">
    <source>
        <dbReference type="ARBA" id="ARBA00009353"/>
    </source>
</evidence>
<sequence>MPDRPLRHVVLAGGSGLLGRGLSARLRADGVRVTTLVRRPPVGTDEISWLQEGARLDPAVLDGVDAVVALNGASIGRLPWTRRYRHELLWSRVTPTRVLAEAIRARGADAPHFVSASAVGYYGAVPSGPVTEGSPRGEGFLADVCGEWEAAAAGAGAQTPITTLRTAPVIHEDGVLKPLILLTRAGLSGPLGRGVQEWPWISYPDAVGAITHILHRRLTGPVNLTGPARATANDIGFALAQELNRPYLLRAPAWALRLALGRDAASALLLTDAHVEPDALRASGFIWTHPTAEHAVHAAVADNA</sequence>
<dbReference type="Pfam" id="PF01370">
    <property type="entry name" value="Epimerase"/>
    <property type="match status" value="1"/>
</dbReference>
<dbReference type="PANTHER" id="PTHR11092">
    <property type="entry name" value="SUGAR NUCLEOTIDE EPIMERASE RELATED"/>
    <property type="match status" value="1"/>
</dbReference>
<dbReference type="RefSeq" id="WP_344070488.1">
    <property type="nucleotide sequence ID" value="NZ_BAAAPL010000001.1"/>
</dbReference>
<keyword evidence="5" id="KW-1185">Reference proteome</keyword>
<comment type="similarity">
    <text evidence="1">Belongs to the NAD(P)-dependent epimerase/dehydratase family. SDR39U1 subfamily.</text>
</comment>